<evidence type="ECO:0008006" key="4">
    <source>
        <dbReference type="Google" id="ProtNLM"/>
    </source>
</evidence>
<protein>
    <recommendedName>
        <fullName evidence="4">Beta-1,4-mannosyl-glycoprotein 4-beta-N-acetylglucosaminyltransferase</fullName>
    </recommendedName>
</protein>
<sequence>MKMRRHRVFLLCTVGLCVISFLHYYKALHYVSLLRELSAPYPNIKSFIMVTGFFWREKGVGSTPISPASPEEAPPLPILRQSDTKARAVAGDGGVGGLGIGGVLVGVDGIVGNAGLEVRLRDEPAPPHPWEKPEENQRGDNPIDERADDHLKPRIPSHPAGPDLPENLLVGKQHKDKKRMQDPLKLLGDLHTRNHQLLNDRTAFFVRTKAGAFCFRQGTEVATQKEYSGKTGGVVANGAGEGNRKAGQRKPLEVQQQPSMNPKAKTRARGNGKRLVKCVCRPGWHGPYCGVPTMVYHSNLPTKERLTPRETPRRVINAINVNHEFDLLHVRFHELSQAVDLFLVCESNFTAYGEKRPLSFLRLLLNGTYDYIRHKILYVFLDHFPEGGRQDGWIADDYLRTYLTHNGLSRVSGLRSDDVFVINDADEIPAREGLLFLKLFDGWTEPFAIHMRKSLYGFFWKQFGSLEVVSGCTVGMLRDVYDGDGIKLRRREYYTMPGFRKYENDTGHILVQCWCRLRTETSRGGGDYEDKRDLNYIRDLIRTGGWFDGSLQEYPPVDAKEHMYAPKYMLEHYERYRYLLENPYSKASEG</sequence>
<evidence type="ECO:0000256" key="1">
    <source>
        <dbReference type="SAM" id="MobiDB-lite"/>
    </source>
</evidence>
<proteinExistence type="predicted"/>
<dbReference type="GO" id="GO:0003830">
    <property type="term" value="F:beta-1,4-mannosylglycoprotein 4-beta-N-acetylglucosaminyltransferase activity"/>
    <property type="evidence" value="ECO:0007669"/>
    <property type="project" value="InterPro"/>
</dbReference>
<feature type="region of interest" description="Disordered" evidence="1">
    <location>
        <begin position="233"/>
        <end position="268"/>
    </location>
</feature>
<dbReference type="PANTHER" id="PTHR12224:SF0">
    <property type="entry name" value="BETA-1,4-MANNOSYL-GLYCOPROTEIN 4-BETA-N-ACETYLGLUCOSAMINYLTRANSFERASE"/>
    <property type="match status" value="1"/>
</dbReference>
<reference evidence="2 3" key="1">
    <citation type="journal article" date="2023" name="Mol. Biol. Evol.">
        <title>Genomics of Secondarily Temperate Adaptation in the Only Non-Antarctic Icefish.</title>
        <authorList>
            <person name="Rivera-Colon A.G."/>
            <person name="Rayamajhi N."/>
            <person name="Minhas B.F."/>
            <person name="Madrigal G."/>
            <person name="Bilyk K.T."/>
            <person name="Yoon V."/>
            <person name="Hune M."/>
            <person name="Gregory S."/>
            <person name="Cheng C.H.C."/>
            <person name="Catchen J.M."/>
        </authorList>
    </citation>
    <scope>NUCLEOTIDE SEQUENCE [LARGE SCALE GENOMIC DNA]</scope>
    <source>
        <strain evidence="2">JC2023a</strain>
    </source>
</reference>
<evidence type="ECO:0000313" key="2">
    <source>
        <dbReference type="EMBL" id="KAK5898719.1"/>
    </source>
</evidence>
<dbReference type="Pfam" id="PF04724">
    <property type="entry name" value="Glyco_transf_17"/>
    <property type="match status" value="1"/>
</dbReference>
<comment type="caution">
    <text evidence="2">The sequence shown here is derived from an EMBL/GenBank/DDBJ whole genome shotgun (WGS) entry which is preliminary data.</text>
</comment>
<dbReference type="InterPro" id="IPR006813">
    <property type="entry name" value="Glyco_trans_17"/>
</dbReference>
<feature type="compositionally biased region" description="Basic and acidic residues" evidence="1">
    <location>
        <begin position="118"/>
        <end position="152"/>
    </location>
</feature>
<name>A0AAN8H3Y3_9TELE</name>
<dbReference type="AlphaFoldDB" id="A0AAN8H3Y3"/>
<dbReference type="EMBL" id="JAULUE010002052">
    <property type="protein sequence ID" value="KAK5898719.1"/>
    <property type="molecule type" value="Genomic_DNA"/>
</dbReference>
<gene>
    <name evidence="2" type="ORF">CesoFtcFv8_008268</name>
</gene>
<dbReference type="GO" id="GO:0016020">
    <property type="term" value="C:membrane"/>
    <property type="evidence" value="ECO:0007669"/>
    <property type="project" value="InterPro"/>
</dbReference>
<dbReference type="GO" id="GO:0006044">
    <property type="term" value="P:N-acetylglucosamine metabolic process"/>
    <property type="evidence" value="ECO:0007669"/>
    <property type="project" value="TreeGrafter"/>
</dbReference>
<dbReference type="Proteomes" id="UP001335648">
    <property type="component" value="Unassembled WGS sequence"/>
</dbReference>
<accession>A0AAN8H3Y3</accession>
<evidence type="ECO:0000313" key="3">
    <source>
        <dbReference type="Proteomes" id="UP001335648"/>
    </source>
</evidence>
<dbReference type="PANTHER" id="PTHR12224">
    <property type="entry name" value="BETA-1,4-MANNOSYL-GLYCOPROTEIN BETA-1,4-N-ACETYLGLUCOSAMINYL-TRANSFERASE"/>
    <property type="match status" value="1"/>
</dbReference>
<organism evidence="2 3">
    <name type="scientific">Champsocephalus esox</name>
    <name type="common">pike icefish</name>
    <dbReference type="NCBI Taxonomy" id="159716"/>
    <lineage>
        <taxon>Eukaryota</taxon>
        <taxon>Metazoa</taxon>
        <taxon>Chordata</taxon>
        <taxon>Craniata</taxon>
        <taxon>Vertebrata</taxon>
        <taxon>Euteleostomi</taxon>
        <taxon>Actinopterygii</taxon>
        <taxon>Neopterygii</taxon>
        <taxon>Teleostei</taxon>
        <taxon>Neoteleostei</taxon>
        <taxon>Acanthomorphata</taxon>
        <taxon>Eupercaria</taxon>
        <taxon>Perciformes</taxon>
        <taxon>Notothenioidei</taxon>
        <taxon>Channichthyidae</taxon>
        <taxon>Champsocephalus</taxon>
    </lineage>
</organism>
<keyword evidence="3" id="KW-1185">Reference proteome</keyword>
<feature type="region of interest" description="Disordered" evidence="1">
    <location>
        <begin position="118"/>
        <end position="168"/>
    </location>
</feature>